<feature type="domain" description="Metallo-beta-lactamase" evidence="8">
    <location>
        <begin position="624"/>
        <end position="826"/>
    </location>
</feature>
<dbReference type="AlphaFoldDB" id="A0A1H9REV1"/>
<dbReference type="GO" id="GO:0005886">
    <property type="term" value="C:plasma membrane"/>
    <property type="evidence" value="ECO:0007669"/>
    <property type="project" value="UniProtKB-SubCell"/>
</dbReference>
<evidence type="ECO:0000256" key="5">
    <source>
        <dbReference type="ARBA" id="ARBA00023136"/>
    </source>
</evidence>
<evidence type="ECO:0000256" key="3">
    <source>
        <dbReference type="ARBA" id="ARBA00022692"/>
    </source>
</evidence>
<keyword evidence="2" id="KW-1003">Cell membrane</keyword>
<feature type="transmembrane region" description="Helical" evidence="7">
    <location>
        <begin position="492"/>
        <end position="515"/>
    </location>
</feature>
<dbReference type="PANTHER" id="PTHR30619">
    <property type="entry name" value="DNA INTERNALIZATION/COMPETENCE PROTEIN COMEC/REC2"/>
    <property type="match status" value="1"/>
</dbReference>
<proteinExistence type="predicted"/>
<dbReference type="Proteomes" id="UP000182471">
    <property type="component" value="Unassembled WGS sequence"/>
</dbReference>
<feature type="transmembrane region" description="Helical" evidence="7">
    <location>
        <begin position="6"/>
        <end position="25"/>
    </location>
</feature>
<evidence type="ECO:0000313" key="9">
    <source>
        <dbReference type="EMBL" id="SER71248.1"/>
    </source>
</evidence>
<dbReference type="Pfam" id="PF03772">
    <property type="entry name" value="Competence"/>
    <property type="match status" value="1"/>
</dbReference>
<dbReference type="InterPro" id="IPR001279">
    <property type="entry name" value="Metallo-B-lactamas"/>
</dbReference>
<evidence type="ECO:0000259" key="8">
    <source>
        <dbReference type="SMART" id="SM00849"/>
    </source>
</evidence>
<dbReference type="CDD" id="cd07731">
    <property type="entry name" value="ComA-like_MBL-fold"/>
    <property type="match status" value="1"/>
</dbReference>
<feature type="transmembrane region" description="Helical" evidence="7">
    <location>
        <begin position="351"/>
        <end position="378"/>
    </location>
</feature>
<keyword evidence="10" id="KW-1185">Reference proteome</keyword>
<accession>A0A1H9REV1</accession>
<dbReference type="InterPro" id="IPR036866">
    <property type="entry name" value="RibonucZ/Hydroxyglut_hydro"/>
</dbReference>
<evidence type="ECO:0000256" key="1">
    <source>
        <dbReference type="ARBA" id="ARBA00004651"/>
    </source>
</evidence>
<feature type="region of interest" description="Disordered" evidence="6">
    <location>
        <begin position="131"/>
        <end position="160"/>
    </location>
</feature>
<dbReference type="InterPro" id="IPR052159">
    <property type="entry name" value="Competence_DNA_uptake"/>
</dbReference>
<feature type="transmembrane region" description="Helical" evidence="7">
    <location>
        <begin position="596"/>
        <end position="615"/>
    </location>
</feature>
<evidence type="ECO:0000256" key="6">
    <source>
        <dbReference type="SAM" id="MobiDB-lite"/>
    </source>
</evidence>
<gene>
    <name evidence="9" type="ORF">SAMN02910429_00846</name>
</gene>
<dbReference type="OrthoDB" id="9761531at2"/>
<comment type="subcellular location">
    <subcellularLocation>
        <location evidence="1">Cell membrane</location>
        <topology evidence="1">Multi-pass membrane protein</topology>
    </subcellularLocation>
</comment>
<feature type="transmembrane region" description="Helical" evidence="7">
    <location>
        <begin position="557"/>
        <end position="575"/>
    </location>
</feature>
<feature type="transmembrane region" description="Helical" evidence="7">
    <location>
        <begin position="527"/>
        <end position="545"/>
    </location>
</feature>
<name>A0A1H9REV1_9FIRM</name>
<dbReference type="InterPro" id="IPR004797">
    <property type="entry name" value="Competence_ComEC/Rec2"/>
</dbReference>
<evidence type="ECO:0000313" key="10">
    <source>
        <dbReference type="Proteomes" id="UP000182471"/>
    </source>
</evidence>
<keyword evidence="3 7" id="KW-0812">Transmembrane</keyword>
<keyword evidence="5 7" id="KW-0472">Membrane</keyword>
<dbReference type="RefSeq" id="WP_029067481.1">
    <property type="nucleotide sequence ID" value="NZ_FOGW01000008.1"/>
</dbReference>
<dbReference type="SMART" id="SM00849">
    <property type="entry name" value="Lactamase_B"/>
    <property type="match status" value="1"/>
</dbReference>
<feature type="transmembrane region" description="Helical" evidence="7">
    <location>
        <begin position="56"/>
        <end position="73"/>
    </location>
</feature>
<dbReference type="EMBL" id="FOGW01000008">
    <property type="protein sequence ID" value="SER71248.1"/>
    <property type="molecule type" value="Genomic_DNA"/>
</dbReference>
<dbReference type="Gene3D" id="3.60.15.10">
    <property type="entry name" value="Ribonuclease Z/Hydroxyacylglutathione hydrolase-like"/>
    <property type="match status" value="1"/>
</dbReference>
<dbReference type="GO" id="GO:0030420">
    <property type="term" value="P:establishment of competence for transformation"/>
    <property type="evidence" value="ECO:0007669"/>
    <property type="project" value="InterPro"/>
</dbReference>
<feature type="compositionally biased region" description="Polar residues" evidence="6">
    <location>
        <begin position="139"/>
        <end position="153"/>
    </location>
</feature>
<dbReference type="SUPFAM" id="SSF56281">
    <property type="entry name" value="Metallo-hydrolase/oxidoreductase"/>
    <property type="match status" value="1"/>
</dbReference>
<dbReference type="Pfam" id="PF00753">
    <property type="entry name" value="Lactamase_B"/>
    <property type="match status" value="1"/>
</dbReference>
<organism evidence="9 10">
    <name type="scientific">Lachnobacterium bovis</name>
    <dbReference type="NCBI Taxonomy" id="140626"/>
    <lineage>
        <taxon>Bacteria</taxon>
        <taxon>Bacillati</taxon>
        <taxon>Bacillota</taxon>
        <taxon>Clostridia</taxon>
        <taxon>Lachnospirales</taxon>
        <taxon>Lachnospiraceae</taxon>
        <taxon>Lachnobacterium</taxon>
    </lineage>
</organism>
<reference evidence="10" key="1">
    <citation type="submission" date="2016-10" db="EMBL/GenBank/DDBJ databases">
        <authorList>
            <person name="Varghese N."/>
            <person name="Submissions S."/>
        </authorList>
    </citation>
    <scope>NUCLEOTIDE SEQUENCE [LARGE SCALE GENOMIC DNA]</scope>
    <source>
        <strain evidence="10">S1b</strain>
    </source>
</reference>
<sequence length="876" mass="100068">MKKHPFFSMAIMFLIGIVLYDNIALFLGTIQILIFSIVFIVAVLFLIISHKRRGNILPFVVIVLFIPFILGMFKIHVDTGFRNSYINKINNEDDVLLQGKIYKKEKKNMGYCYYLKDVYLNNVNLNNANLKNDNNSNSTVKRGSNNWHSNNRFTPKDSSDNLKHNCLQKHVNNSNDTNITKTNNIDTNVIKTNNVIAYFQTDECFMGEKILISGKIKLFEDARNEGNFDSKQFYFSQKIDYSIINSFIQKRTIKSNQYLEKLYNTKNKISNIYFLKLDEINAGTLSNMILGEKSNLDKGIKENYKKLGLSHILSISGMHVSFFGLGLYYWLRKLGITNKSSACLSIFSVISYGYLTGMSISSIRAIGMIILMIIANLIGRTYDTINSIGIMLIFLMWNNPFLYANSGFQMSFMAVFSIATLGKSLTYKLDKNKSKIIEKAHSNSQKPNAKKIFIINLKKKILVSFSIQIMILPIMLNSYFEISPYSFLVNLILLPLVEYIFVSGVAGGIIGLVLLSFSKAFLMPADIILSLYTLVCNCFVAFPYSTIITGEMSKMKIIVYYVVLLILYIIIKNYSKIEEDVEFINPKIKRLYLRKIVILSIILFSVALIRLPLGFEVDVLDVGQGDGIFISTSDNYKIFVDGGSTDEKEVGNYKMLPFLKSKGINKIDYWFISHGDADHISGFLEILEEGYRVKNLILSKTMPKDEAYKKIIKLAKEKNVNIIYVEAKDELRLKEAKIKFLYPYSKNEYSKEEQEDRNLLSLCFVLKDKEFIGLFAGDLNGEKEGDLDVPNDIFFYKAIHHGSKFSNTSELLKKIKPSITCVSCGRNNRYGHPNKEAISRIKEECSNIFYTTKGGQIKIKKNKSSFVVKRKLSVIK</sequence>
<dbReference type="NCBIfam" id="TIGR00360">
    <property type="entry name" value="ComEC_N-term"/>
    <property type="match status" value="1"/>
</dbReference>
<feature type="transmembrane region" description="Helical" evidence="7">
    <location>
        <begin position="385"/>
        <end position="404"/>
    </location>
</feature>
<keyword evidence="4 7" id="KW-1133">Transmembrane helix</keyword>
<dbReference type="InterPro" id="IPR035681">
    <property type="entry name" value="ComA-like_MBL"/>
</dbReference>
<feature type="transmembrane region" description="Helical" evidence="7">
    <location>
        <begin position="32"/>
        <end position="50"/>
    </location>
</feature>
<dbReference type="InterPro" id="IPR004477">
    <property type="entry name" value="ComEC_N"/>
</dbReference>
<feature type="transmembrane region" description="Helical" evidence="7">
    <location>
        <begin position="461"/>
        <end position="480"/>
    </location>
</feature>
<evidence type="ECO:0000256" key="4">
    <source>
        <dbReference type="ARBA" id="ARBA00022989"/>
    </source>
</evidence>
<dbReference type="NCBIfam" id="TIGR00361">
    <property type="entry name" value="ComEC_Rec2"/>
    <property type="match status" value="1"/>
</dbReference>
<dbReference type="PANTHER" id="PTHR30619:SF1">
    <property type="entry name" value="RECOMBINATION PROTEIN 2"/>
    <property type="match status" value="1"/>
</dbReference>
<evidence type="ECO:0000256" key="7">
    <source>
        <dbReference type="SAM" id="Phobius"/>
    </source>
</evidence>
<protein>
    <submittedName>
        <fullName evidence="9">Competence protein ComEC</fullName>
    </submittedName>
</protein>
<feature type="transmembrane region" description="Helical" evidence="7">
    <location>
        <begin position="308"/>
        <end position="331"/>
    </location>
</feature>
<evidence type="ECO:0000256" key="2">
    <source>
        <dbReference type="ARBA" id="ARBA00022475"/>
    </source>
</evidence>